<gene>
    <name evidence="1" type="ORF">O6H91_05G032900</name>
</gene>
<keyword evidence="2" id="KW-1185">Reference proteome</keyword>
<organism evidence="1 2">
    <name type="scientific">Diphasiastrum complanatum</name>
    <name type="common">Issler's clubmoss</name>
    <name type="synonym">Lycopodium complanatum</name>
    <dbReference type="NCBI Taxonomy" id="34168"/>
    <lineage>
        <taxon>Eukaryota</taxon>
        <taxon>Viridiplantae</taxon>
        <taxon>Streptophyta</taxon>
        <taxon>Embryophyta</taxon>
        <taxon>Tracheophyta</taxon>
        <taxon>Lycopodiopsida</taxon>
        <taxon>Lycopodiales</taxon>
        <taxon>Lycopodiaceae</taxon>
        <taxon>Lycopodioideae</taxon>
        <taxon>Diphasiastrum</taxon>
    </lineage>
</organism>
<reference evidence="2" key="1">
    <citation type="journal article" date="2024" name="Proc. Natl. Acad. Sci. U.S.A.">
        <title>Extraordinary preservation of gene collinearity over three hundred million years revealed in homosporous lycophytes.</title>
        <authorList>
            <person name="Li C."/>
            <person name="Wickell D."/>
            <person name="Kuo L.Y."/>
            <person name="Chen X."/>
            <person name="Nie B."/>
            <person name="Liao X."/>
            <person name="Peng D."/>
            <person name="Ji J."/>
            <person name="Jenkins J."/>
            <person name="Williams M."/>
            <person name="Shu S."/>
            <person name="Plott C."/>
            <person name="Barry K."/>
            <person name="Rajasekar S."/>
            <person name="Grimwood J."/>
            <person name="Han X."/>
            <person name="Sun S."/>
            <person name="Hou Z."/>
            <person name="He W."/>
            <person name="Dai G."/>
            <person name="Sun C."/>
            <person name="Schmutz J."/>
            <person name="Leebens-Mack J.H."/>
            <person name="Li F.W."/>
            <person name="Wang L."/>
        </authorList>
    </citation>
    <scope>NUCLEOTIDE SEQUENCE [LARGE SCALE GENOMIC DNA]</scope>
    <source>
        <strain evidence="2">cv. PW_Plant_1</strain>
    </source>
</reference>
<proteinExistence type="predicted"/>
<evidence type="ECO:0000313" key="2">
    <source>
        <dbReference type="Proteomes" id="UP001162992"/>
    </source>
</evidence>
<accession>A0ACC2DME4</accession>
<dbReference type="EMBL" id="CM055096">
    <property type="protein sequence ID" value="KAJ7555340.1"/>
    <property type="molecule type" value="Genomic_DNA"/>
</dbReference>
<sequence length="266" mass="31056">MEVLWKYIGYALIYPISGLVGGLLISGMHACFEHIWYYFLEYLAYRKLIRRLAPSIPITVTSYKKESFWAVTLAPVVVSAFVFAFRDGYFERCKFSMDIFGSWYFTWVIMILHDAYFWVVHTVLHKFKSLYTLIHQGHHSTSGDITVFSTAFGEFLDLAVTITPFYSGVILWIYLQPNWNPLGLIFLAWAMHGVNLMGHCGYDLPAWVYIPGSLGVLLTPLAQRPKHHYIHHLDPRFNRSLYFTWWDRLAGTFKAYHPKIVEPTYM</sequence>
<evidence type="ECO:0000313" key="1">
    <source>
        <dbReference type="EMBL" id="KAJ7555340.1"/>
    </source>
</evidence>
<protein>
    <submittedName>
        <fullName evidence="1">Uncharacterized protein</fullName>
    </submittedName>
</protein>
<comment type="caution">
    <text evidence="1">The sequence shown here is derived from an EMBL/GenBank/DDBJ whole genome shotgun (WGS) entry which is preliminary data.</text>
</comment>
<dbReference type="Proteomes" id="UP001162992">
    <property type="component" value="Chromosome 5"/>
</dbReference>
<name>A0ACC2DME4_DIPCM</name>